<feature type="domain" description="HTH deoR-type" evidence="3">
    <location>
        <begin position="3"/>
        <end position="58"/>
    </location>
</feature>
<dbReference type="Pfam" id="PF08279">
    <property type="entry name" value="HTH_11"/>
    <property type="match status" value="1"/>
</dbReference>
<dbReference type="PANTHER" id="PTHR34580:SF3">
    <property type="entry name" value="PROTEIN PAFB"/>
    <property type="match status" value="1"/>
</dbReference>
<accession>A0A1E5T3E0</accession>
<dbReference type="Pfam" id="PF13280">
    <property type="entry name" value="WYL"/>
    <property type="match status" value="1"/>
</dbReference>
<dbReference type="STRING" id="1563681.BFP71_07250"/>
<keyword evidence="1" id="KW-0805">Transcription regulation</keyword>
<keyword evidence="5" id="KW-1185">Reference proteome</keyword>
<dbReference type="InterPro" id="IPR036388">
    <property type="entry name" value="WH-like_DNA-bd_sf"/>
</dbReference>
<dbReference type="InterPro" id="IPR001034">
    <property type="entry name" value="DeoR_HTH"/>
</dbReference>
<organism evidence="4 5">
    <name type="scientific">Roseivirga misakiensis</name>
    <dbReference type="NCBI Taxonomy" id="1563681"/>
    <lineage>
        <taxon>Bacteria</taxon>
        <taxon>Pseudomonadati</taxon>
        <taxon>Bacteroidota</taxon>
        <taxon>Cytophagia</taxon>
        <taxon>Cytophagales</taxon>
        <taxon>Roseivirgaceae</taxon>
        <taxon>Roseivirga</taxon>
    </lineage>
</organism>
<dbReference type="EMBL" id="MDGQ01000004">
    <property type="protein sequence ID" value="OEK05903.1"/>
    <property type="molecule type" value="Genomic_DNA"/>
</dbReference>
<dbReference type="InterPro" id="IPR051534">
    <property type="entry name" value="CBASS_pafABC_assoc_protein"/>
</dbReference>
<keyword evidence="2" id="KW-0804">Transcription</keyword>
<dbReference type="PROSITE" id="PS52050">
    <property type="entry name" value="WYL"/>
    <property type="match status" value="1"/>
</dbReference>
<dbReference type="PIRSF" id="PIRSF016838">
    <property type="entry name" value="PafC"/>
    <property type="match status" value="1"/>
</dbReference>
<dbReference type="InterPro" id="IPR013196">
    <property type="entry name" value="HTH_11"/>
</dbReference>
<dbReference type="InterPro" id="IPR036390">
    <property type="entry name" value="WH_DNA-bd_sf"/>
</dbReference>
<dbReference type="GO" id="GO:0003700">
    <property type="term" value="F:DNA-binding transcription factor activity"/>
    <property type="evidence" value="ECO:0007669"/>
    <property type="project" value="InterPro"/>
</dbReference>
<evidence type="ECO:0000256" key="2">
    <source>
        <dbReference type="ARBA" id="ARBA00023163"/>
    </source>
</evidence>
<dbReference type="OrthoDB" id="9815009at2"/>
<name>A0A1E5T3E0_9BACT</name>
<dbReference type="Gene3D" id="1.10.10.10">
    <property type="entry name" value="Winged helix-like DNA-binding domain superfamily/Winged helix DNA-binding domain"/>
    <property type="match status" value="1"/>
</dbReference>
<dbReference type="PANTHER" id="PTHR34580">
    <property type="match status" value="1"/>
</dbReference>
<evidence type="ECO:0000313" key="5">
    <source>
        <dbReference type="Proteomes" id="UP000095552"/>
    </source>
</evidence>
<dbReference type="Pfam" id="PF25583">
    <property type="entry name" value="WCX"/>
    <property type="match status" value="1"/>
</dbReference>
<dbReference type="AlphaFoldDB" id="A0A1E5T3E0"/>
<dbReference type="InterPro" id="IPR057727">
    <property type="entry name" value="WCX_dom"/>
</dbReference>
<dbReference type="PROSITE" id="PS51000">
    <property type="entry name" value="HTH_DEOR_2"/>
    <property type="match status" value="1"/>
</dbReference>
<dbReference type="RefSeq" id="WP_069834821.1">
    <property type="nucleotide sequence ID" value="NZ_MDGQ01000004.1"/>
</dbReference>
<dbReference type="InterPro" id="IPR026881">
    <property type="entry name" value="WYL_dom"/>
</dbReference>
<sequence length="315" mass="36392">MNRIDRLTAILVHLQSKKVVTAQEIANRFDISLRTVYRDVRSLEEAGVPLGAEAGKGYFIMEGYHLPPVMFTSEEANALVIGSKLIERQTDKSIKQHFQEAMFKIKSVLKSNEKEGLEKLESQIRVASIPQMESEDFPNNFLATIQRALVDQCVLEFKYFSNYTGDFNVRQVEPIGLTFYGGHWHLLAFCRLRQAPRDFRVDRLVKLQMLEETFETTPTRVESFMEEILRGNELSEVEISIDAQVARFISTQKYYQGFVSEYEKEGRIQMKFLVPGLEYFARWLISFGNAVEVVSPESLKPILLNLVDELNKHYK</sequence>
<dbReference type="InterPro" id="IPR028349">
    <property type="entry name" value="PafC-like"/>
</dbReference>
<proteinExistence type="predicted"/>
<gene>
    <name evidence="4" type="ORF">BFP71_07250</name>
</gene>
<reference evidence="4 5" key="1">
    <citation type="submission" date="2016-08" db="EMBL/GenBank/DDBJ databases">
        <title>Draft genome of Fabibacter sp. strain SK-8.</title>
        <authorList>
            <person name="Wong S.-K."/>
            <person name="Hamasaki K."/>
            <person name="Yoshizawa S."/>
        </authorList>
    </citation>
    <scope>NUCLEOTIDE SEQUENCE [LARGE SCALE GENOMIC DNA]</scope>
    <source>
        <strain evidence="4 5">SK-8</strain>
    </source>
</reference>
<protein>
    <recommendedName>
        <fullName evidence="3">HTH deoR-type domain-containing protein</fullName>
    </recommendedName>
</protein>
<dbReference type="Proteomes" id="UP000095552">
    <property type="component" value="Unassembled WGS sequence"/>
</dbReference>
<comment type="caution">
    <text evidence="4">The sequence shown here is derived from an EMBL/GenBank/DDBJ whole genome shotgun (WGS) entry which is preliminary data.</text>
</comment>
<dbReference type="SUPFAM" id="SSF46785">
    <property type="entry name" value="Winged helix' DNA-binding domain"/>
    <property type="match status" value="1"/>
</dbReference>
<evidence type="ECO:0000313" key="4">
    <source>
        <dbReference type="EMBL" id="OEK05903.1"/>
    </source>
</evidence>
<evidence type="ECO:0000256" key="1">
    <source>
        <dbReference type="ARBA" id="ARBA00023015"/>
    </source>
</evidence>
<evidence type="ECO:0000259" key="3">
    <source>
        <dbReference type="PROSITE" id="PS51000"/>
    </source>
</evidence>